<dbReference type="RefSeq" id="WP_131998756.1">
    <property type="nucleotide sequence ID" value="NZ_SMGK01000006.1"/>
</dbReference>
<keyword evidence="1" id="KW-0472">Membrane</keyword>
<keyword evidence="1" id="KW-0812">Transmembrane</keyword>
<feature type="transmembrane region" description="Helical" evidence="1">
    <location>
        <begin position="76"/>
        <end position="98"/>
    </location>
</feature>
<proteinExistence type="predicted"/>
<evidence type="ECO:0000313" key="3">
    <source>
        <dbReference type="Proteomes" id="UP000295210"/>
    </source>
</evidence>
<dbReference type="AlphaFoldDB" id="A0A4V2PUJ1"/>
<gene>
    <name evidence="2" type="ORF">C7378_3139</name>
</gene>
<organism evidence="2 3">
    <name type="scientific">Acidipila rosea</name>
    <dbReference type="NCBI Taxonomy" id="768535"/>
    <lineage>
        <taxon>Bacteria</taxon>
        <taxon>Pseudomonadati</taxon>
        <taxon>Acidobacteriota</taxon>
        <taxon>Terriglobia</taxon>
        <taxon>Terriglobales</taxon>
        <taxon>Acidobacteriaceae</taxon>
        <taxon>Acidipila</taxon>
    </lineage>
</organism>
<dbReference type="OrthoDB" id="5402524at2"/>
<keyword evidence="1" id="KW-1133">Transmembrane helix</keyword>
<dbReference type="Proteomes" id="UP000295210">
    <property type="component" value="Unassembled WGS sequence"/>
</dbReference>
<evidence type="ECO:0000256" key="1">
    <source>
        <dbReference type="SAM" id="Phobius"/>
    </source>
</evidence>
<comment type="caution">
    <text evidence="2">The sequence shown here is derived from an EMBL/GenBank/DDBJ whole genome shotgun (WGS) entry which is preliminary data.</text>
</comment>
<feature type="transmembrane region" description="Helical" evidence="1">
    <location>
        <begin position="203"/>
        <end position="224"/>
    </location>
</feature>
<reference evidence="2 3" key="1">
    <citation type="submission" date="2019-03" db="EMBL/GenBank/DDBJ databases">
        <title>Genomic Encyclopedia of Type Strains, Phase IV (KMG-IV): sequencing the most valuable type-strain genomes for metagenomic binning, comparative biology and taxonomic classification.</title>
        <authorList>
            <person name="Goeker M."/>
        </authorList>
    </citation>
    <scope>NUCLEOTIDE SEQUENCE [LARGE SCALE GENOMIC DNA]</scope>
    <source>
        <strain evidence="2 3">DSM 103428</strain>
    </source>
</reference>
<feature type="transmembrane region" description="Helical" evidence="1">
    <location>
        <begin position="45"/>
        <end position="64"/>
    </location>
</feature>
<accession>A0A4V2PUJ1</accession>
<protein>
    <recommendedName>
        <fullName evidence="4">DUF1345 domain-containing protein</fullName>
    </recommendedName>
</protein>
<feature type="transmembrane region" description="Helical" evidence="1">
    <location>
        <begin position="110"/>
        <end position="130"/>
    </location>
</feature>
<evidence type="ECO:0008006" key="4">
    <source>
        <dbReference type="Google" id="ProtNLM"/>
    </source>
</evidence>
<sequence>MNLPPDFTPPPSTRPSANREPRWPAVLALFAIGSLRFALPDGLKIGPRWLLLVVVGVLLVPTEWARRRGSYGVNRVLGYVLTSVVTLDMAWSLWLLLAALPGHRETPKELLQSAGALWIANILVFASWYWRLDAGGPHAREVRGVHTDGAFLFPQMTLDQAAKREMGEQYWSPGFIDYLFLAFNTSTAFSPTDSPVLSRWAKMLMMVQALISFATVALLAARAVNIL</sequence>
<name>A0A4V2PUJ1_9BACT</name>
<evidence type="ECO:0000313" key="2">
    <source>
        <dbReference type="EMBL" id="TCK70751.1"/>
    </source>
</evidence>
<keyword evidence="3" id="KW-1185">Reference proteome</keyword>
<dbReference type="EMBL" id="SMGK01000006">
    <property type="protein sequence ID" value="TCK70751.1"/>
    <property type="molecule type" value="Genomic_DNA"/>
</dbReference>